<dbReference type="InterPro" id="IPR001623">
    <property type="entry name" value="DnaJ_domain"/>
</dbReference>
<dbReference type="CDD" id="cd06257">
    <property type="entry name" value="DnaJ"/>
    <property type="match status" value="1"/>
</dbReference>
<comment type="caution">
    <text evidence="3">The sequence shown here is derived from an EMBL/GenBank/DDBJ whole genome shotgun (WGS) entry which is preliminary data.</text>
</comment>
<feature type="region of interest" description="Disordered" evidence="1">
    <location>
        <begin position="405"/>
        <end position="435"/>
    </location>
</feature>
<protein>
    <recommendedName>
        <fullName evidence="2">J domain-containing protein</fullName>
    </recommendedName>
</protein>
<dbReference type="Pfam" id="PF11926">
    <property type="entry name" value="DUF3444"/>
    <property type="match status" value="2"/>
</dbReference>
<sequence length="653" mass="74540">MDGITPKYCQEMEAVKEMLARDDHIAARDKLLQLQRQFPAIDEFSSLITVCEVLNSASHDFIPSESDWYLILQVPQAASQQDVEFQYNKISNLLKPIKTHTPAAEAALEIVEEAYSVLSNPEKRTEFDKKRNAMFEDCEVLNAQKIPSTPKSDMDNLFSYKNSRLNLFRNQKACAKGGVNFAATRPSNGPLSFKGFDQGHFSLNSIESSEFFKVGQVWAANDHECMPRNYFRIKEIEKSPLRLHVNSLRAVQLSSYELFRSEVCLTIVCGQFNVDKSKDQIIVPAILSHVVCSYADEQVLIFPKEQEVWAMYRESDPIIKCSNDEARKSSKLEVVEIVTGYTDTGNMLAARLVKVEGQKNVFTRQKESCQEQFLSFPSDNLYKFSHRIPVHRFVGEHMDGMFELDPYAVPSGPDSPQSMTSKERSDSESKSFDPENKLSLKDFACNQIWAVRNNVEVIPRRYVRVNNVASEGEICVTFLEPNLTCTDEKHWMEQGLPIGCGSFSAGKTIRIMGLYHFSHLMKWERNQEDFSFAIYPQKGEVWARYKNWNGTWDQSDLVCCQYQIVEIISDLAYGSDEIAVVSLIEVPGFMTLFQRQHYNSYEWIPRAQFLSFSHRIVASCVQTAKDNSGSAPFWHLESDSLDCLNSACSRNIL</sequence>
<evidence type="ECO:0000313" key="4">
    <source>
        <dbReference type="Proteomes" id="UP001293593"/>
    </source>
</evidence>
<reference evidence="3" key="1">
    <citation type="submission" date="2023-10" db="EMBL/GenBank/DDBJ databases">
        <title>Chromosome-level genome of the transformable northern wattle, Acacia crassicarpa.</title>
        <authorList>
            <person name="Massaro I."/>
            <person name="Sinha N.R."/>
            <person name="Poethig S."/>
            <person name="Leichty A.R."/>
        </authorList>
    </citation>
    <scope>NUCLEOTIDE SEQUENCE</scope>
    <source>
        <strain evidence="3">Acra3RX</strain>
        <tissue evidence="3">Leaf</tissue>
    </source>
</reference>
<evidence type="ECO:0000313" key="3">
    <source>
        <dbReference type="EMBL" id="KAK4272245.1"/>
    </source>
</evidence>
<dbReference type="Proteomes" id="UP001293593">
    <property type="component" value="Unassembled WGS sequence"/>
</dbReference>
<organism evidence="3 4">
    <name type="scientific">Acacia crassicarpa</name>
    <name type="common">northern wattle</name>
    <dbReference type="NCBI Taxonomy" id="499986"/>
    <lineage>
        <taxon>Eukaryota</taxon>
        <taxon>Viridiplantae</taxon>
        <taxon>Streptophyta</taxon>
        <taxon>Embryophyta</taxon>
        <taxon>Tracheophyta</taxon>
        <taxon>Spermatophyta</taxon>
        <taxon>Magnoliopsida</taxon>
        <taxon>eudicotyledons</taxon>
        <taxon>Gunneridae</taxon>
        <taxon>Pentapetalae</taxon>
        <taxon>rosids</taxon>
        <taxon>fabids</taxon>
        <taxon>Fabales</taxon>
        <taxon>Fabaceae</taxon>
        <taxon>Caesalpinioideae</taxon>
        <taxon>mimosoid clade</taxon>
        <taxon>Acacieae</taxon>
        <taxon>Acacia</taxon>
    </lineage>
</organism>
<evidence type="ECO:0000259" key="2">
    <source>
        <dbReference type="PROSITE" id="PS50076"/>
    </source>
</evidence>
<dbReference type="EMBL" id="JAWXYG010000005">
    <property type="protein sequence ID" value="KAK4272245.1"/>
    <property type="molecule type" value="Genomic_DNA"/>
</dbReference>
<feature type="compositionally biased region" description="Basic and acidic residues" evidence="1">
    <location>
        <begin position="421"/>
        <end position="435"/>
    </location>
</feature>
<dbReference type="PANTHER" id="PTHR47374">
    <property type="entry name" value="ENDOSOME ANTIGEN-LIKE PROTEIN, PUTATIVE (DUF3444)-RELATED"/>
    <property type="match status" value="1"/>
</dbReference>
<dbReference type="Gene3D" id="1.10.287.110">
    <property type="entry name" value="DnaJ domain"/>
    <property type="match status" value="1"/>
</dbReference>
<feature type="domain" description="J" evidence="2">
    <location>
        <begin position="67"/>
        <end position="131"/>
    </location>
</feature>
<evidence type="ECO:0000256" key="1">
    <source>
        <dbReference type="SAM" id="MobiDB-lite"/>
    </source>
</evidence>
<dbReference type="AlphaFoldDB" id="A0AAE1MPV2"/>
<dbReference type="InterPro" id="IPR036869">
    <property type="entry name" value="J_dom_sf"/>
</dbReference>
<dbReference type="InterPro" id="IPR024593">
    <property type="entry name" value="DUF3444"/>
</dbReference>
<keyword evidence="4" id="KW-1185">Reference proteome</keyword>
<dbReference type="SMART" id="SM00271">
    <property type="entry name" value="DnaJ"/>
    <property type="match status" value="1"/>
</dbReference>
<accession>A0AAE1MPV2</accession>
<gene>
    <name evidence="3" type="ORF">QN277_020829</name>
</gene>
<name>A0AAE1MPV2_9FABA</name>
<dbReference type="PROSITE" id="PS50076">
    <property type="entry name" value="DNAJ_2"/>
    <property type="match status" value="1"/>
</dbReference>
<proteinExistence type="predicted"/>
<dbReference type="PANTHER" id="PTHR47374:SF2">
    <property type="entry name" value="OS01G0927400 PROTEIN"/>
    <property type="match status" value="1"/>
</dbReference>
<dbReference type="Pfam" id="PF00226">
    <property type="entry name" value="DnaJ"/>
    <property type="match status" value="1"/>
</dbReference>
<dbReference type="SUPFAM" id="SSF46565">
    <property type="entry name" value="Chaperone J-domain"/>
    <property type="match status" value="1"/>
</dbReference>